<dbReference type="AlphaFoldDB" id="A0A974BLB9"/>
<sequence>MKVGENIKLYRKKKGLTQTELGKKIGVTGATVTRYEKGQLNPSIEQIGKISLALDTSPSELMGLDIIWNEVKDRIETEERLRQVFKAIDCEIKVITGVDPSKDVEDSHKYFTYYKFEYKGNLFNVNVLEYRDLMESVKKFLRFQVNELMEKHNHESNEEKI</sequence>
<dbReference type="InterPro" id="IPR001387">
    <property type="entry name" value="Cro/C1-type_HTH"/>
</dbReference>
<dbReference type="Gene3D" id="1.10.260.40">
    <property type="entry name" value="lambda repressor-like DNA-binding domains"/>
    <property type="match status" value="1"/>
</dbReference>
<organism evidence="3 4">
    <name type="scientific">Sedimentibacter hydroxybenzoicus DSM 7310</name>
    <dbReference type="NCBI Taxonomy" id="1123245"/>
    <lineage>
        <taxon>Bacteria</taxon>
        <taxon>Bacillati</taxon>
        <taxon>Bacillota</taxon>
        <taxon>Tissierellia</taxon>
        <taxon>Sedimentibacter</taxon>
    </lineage>
</organism>
<dbReference type="Proteomes" id="UP000611629">
    <property type="component" value="Unassembled WGS sequence"/>
</dbReference>
<feature type="domain" description="HTH cro/C1-type" evidence="2">
    <location>
        <begin position="7"/>
        <end position="61"/>
    </location>
</feature>
<dbReference type="SMART" id="SM00530">
    <property type="entry name" value="HTH_XRE"/>
    <property type="match status" value="1"/>
</dbReference>
<evidence type="ECO:0000313" key="3">
    <source>
        <dbReference type="EMBL" id="NYB74837.1"/>
    </source>
</evidence>
<evidence type="ECO:0000256" key="1">
    <source>
        <dbReference type="ARBA" id="ARBA00023125"/>
    </source>
</evidence>
<dbReference type="CDD" id="cd00093">
    <property type="entry name" value="HTH_XRE"/>
    <property type="match status" value="1"/>
</dbReference>
<dbReference type="RefSeq" id="WP_179238539.1">
    <property type="nucleotide sequence ID" value="NZ_JACBNQ010000013.1"/>
</dbReference>
<name>A0A974BLB9_SEDHY</name>
<gene>
    <name evidence="3" type="ORF">HZF24_11880</name>
</gene>
<dbReference type="SUPFAM" id="SSF47413">
    <property type="entry name" value="lambda repressor-like DNA-binding domains"/>
    <property type="match status" value="1"/>
</dbReference>
<evidence type="ECO:0000313" key="4">
    <source>
        <dbReference type="Proteomes" id="UP000611629"/>
    </source>
</evidence>
<reference evidence="3" key="1">
    <citation type="submission" date="2020-07" db="EMBL/GenBank/DDBJ databases">
        <title>Genomic analysis of a strain of Sedimentibacter Hydroxybenzoicus DSM7310.</title>
        <authorList>
            <person name="Ma S."/>
        </authorList>
    </citation>
    <scope>NUCLEOTIDE SEQUENCE</scope>
    <source>
        <strain evidence="3">DSM 7310</strain>
    </source>
</reference>
<dbReference type="EMBL" id="JACBNQ010000013">
    <property type="protein sequence ID" value="NYB74837.1"/>
    <property type="molecule type" value="Genomic_DNA"/>
</dbReference>
<proteinExistence type="predicted"/>
<dbReference type="GO" id="GO:0003677">
    <property type="term" value="F:DNA binding"/>
    <property type="evidence" value="ECO:0007669"/>
    <property type="project" value="UniProtKB-KW"/>
</dbReference>
<dbReference type="PANTHER" id="PTHR46558">
    <property type="entry name" value="TRACRIPTIONAL REGULATORY PROTEIN-RELATED-RELATED"/>
    <property type="match status" value="1"/>
</dbReference>
<accession>A0A974BLB9</accession>
<comment type="caution">
    <text evidence="3">The sequence shown here is derived from an EMBL/GenBank/DDBJ whole genome shotgun (WGS) entry which is preliminary data.</text>
</comment>
<keyword evidence="1" id="KW-0238">DNA-binding</keyword>
<dbReference type="PANTHER" id="PTHR46558:SF11">
    <property type="entry name" value="HTH-TYPE TRANSCRIPTIONAL REGULATOR XRE"/>
    <property type="match status" value="1"/>
</dbReference>
<protein>
    <submittedName>
        <fullName evidence="3">Helix-turn-helix transcriptional regulator</fullName>
    </submittedName>
</protein>
<evidence type="ECO:0000259" key="2">
    <source>
        <dbReference type="PROSITE" id="PS50943"/>
    </source>
</evidence>
<dbReference type="InterPro" id="IPR010982">
    <property type="entry name" value="Lambda_DNA-bd_dom_sf"/>
</dbReference>
<dbReference type="Pfam" id="PF01381">
    <property type="entry name" value="HTH_3"/>
    <property type="match status" value="1"/>
</dbReference>
<keyword evidence="4" id="KW-1185">Reference proteome</keyword>
<dbReference type="PROSITE" id="PS50943">
    <property type="entry name" value="HTH_CROC1"/>
    <property type="match status" value="1"/>
</dbReference>